<dbReference type="AlphaFoldDB" id="A0A656GL07"/>
<evidence type="ECO:0000313" key="2">
    <source>
        <dbReference type="Proteomes" id="UP000003465"/>
    </source>
</evidence>
<comment type="caution">
    <text evidence="1">The sequence shown here is derived from an EMBL/GenBank/DDBJ whole genome shotgun (WGS) entry which is preliminary data.</text>
</comment>
<dbReference type="Proteomes" id="UP000003465">
    <property type="component" value="Unassembled WGS sequence"/>
</dbReference>
<reference evidence="1 2" key="1">
    <citation type="journal article" date="2011" name="PLoS Pathog.">
        <title>Dynamic evolution of pathogenicity revealed by sequencing and comparative genomics of 19 Pseudomonas syringae isolates.</title>
        <authorList>
            <person name="Baltrus D.A."/>
            <person name="Nishimura M.T."/>
            <person name="Romanchuk A."/>
            <person name="Chang J.H."/>
            <person name="Mukhtar M.S."/>
            <person name="Cherkis K."/>
            <person name="Roach J."/>
            <person name="Grant S.R."/>
            <person name="Jones C.D."/>
            <person name="Dangl J.L."/>
        </authorList>
    </citation>
    <scope>NUCLEOTIDE SEQUENCE [LARGE SCALE GENOMIC DNA]</scope>
    <source>
        <strain evidence="1 2">301020</strain>
    </source>
</reference>
<dbReference type="EMBL" id="AEAG01002449">
    <property type="protein sequence ID" value="EGH26522.1"/>
    <property type="molecule type" value="Genomic_DNA"/>
</dbReference>
<dbReference type="GO" id="GO:0005524">
    <property type="term" value="F:ATP binding"/>
    <property type="evidence" value="ECO:0007669"/>
    <property type="project" value="UniProtKB-KW"/>
</dbReference>
<sequence>MPLDAKLLEQPTIDLDSPLKDARVLVVDDNDTCRKVLVQQTAELDEFGWQSA</sequence>
<evidence type="ECO:0000313" key="1">
    <source>
        <dbReference type="EMBL" id="EGH26522.1"/>
    </source>
</evidence>
<protein>
    <submittedName>
        <fullName evidence="1">Response regulator receiver:ATP-binding region</fullName>
    </submittedName>
</protein>
<name>A0A656GL07_PSEA0</name>
<keyword evidence="1" id="KW-0067">ATP-binding</keyword>
<accession>A0A656GL07</accession>
<proteinExistence type="predicted"/>
<gene>
    <name evidence="1" type="ORF">PSYMO_35749</name>
</gene>
<organism evidence="1 2">
    <name type="scientific">Pseudomonas amygdali pv. mori str. 301020</name>
    <dbReference type="NCBI Taxonomy" id="629261"/>
    <lineage>
        <taxon>Bacteria</taxon>
        <taxon>Pseudomonadati</taxon>
        <taxon>Pseudomonadota</taxon>
        <taxon>Gammaproteobacteria</taxon>
        <taxon>Pseudomonadales</taxon>
        <taxon>Pseudomonadaceae</taxon>
        <taxon>Pseudomonas</taxon>
        <taxon>Pseudomonas amygdali</taxon>
    </lineage>
</organism>
<feature type="non-terminal residue" evidence="1">
    <location>
        <position position="52"/>
    </location>
</feature>
<keyword evidence="1" id="KW-0547">Nucleotide-binding</keyword>